<proteinExistence type="predicted"/>
<keyword evidence="1" id="KW-0540">Nuclease</keyword>
<sequence length="807" mass="91481">MQSILVEKALHSAKEMNSSLESLVNEVEVLKVTVRLIRKRNHQLSMRVARFPKQKEGAISRAAAKEQDARTHLNLKENGVIPDQIRDLILRLVAEGVGRMHIEPVIMAVIETLGIEGVGHISPRSISRIVLEGRIAGDLLVAEKMAAANSLTYSGDGTTHKKINLEGRHMNAIDEEGNRTRLFLGVTSAPNHKSETQLEGLQNRLQDICSTYNESPKGIINKADPREMIVKVRGANTDHAADQKKLVKLLQQLWEQTDRELRGEKTMLDMTREELVPYLIEVTRETIAEAGGSDAWDQLSEVEKEIRHNKAFAALRQHFGKEAFEKLSDSEKRAAMWFVRVGCCMHKELNTVKGGYAEMNEHWEKNGIPGPVKLLNRDNAAAAEIGNEEAKERANNVSQGGGIKLTSLAGAALRHKDKKGHQDAYNFHMEEELNFPVKFPDTSNTGYRSHCEAASEIIFHLDLIIEFLHLVKDLKESRTLNHLEANLLKGLQDLPTIEELCVLSLFSMVISHPYMRQVRGPEYEKTNVLDLGPLHLQIRTFIEKIIENPDVVLGSGATYETASFDGKLWNRPEVFYKIQSMIPNLPYIHELLVAFFRGAHTTWSRFIEEYEPGGVISGLSAQERKQTLMQHGNMTESTFNAKTSYKRNRMGEYMQTLTAEDRSFLKQKARDIDSSGLEAKHRKLLATQQKEAVEKKRQQDKVKQGKKDEFTAALDSLNVIMTVEDLESSLSRRELKNEDLDKQLAWHRRINKEVPRKKDVSKKDLKIEALRTAIIFYNNLTPSHNVQNDPESSEKVDMDEDCTDDEV</sequence>
<keyword evidence="4" id="KW-1185">Reference proteome</keyword>
<evidence type="ECO:0000313" key="4">
    <source>
        <dbReference type="Proteomes" id="UP000054279"/>
    </source>
</evidence>
<reference evidence="3 4" key="1">
    <citation type="submission" date="2014-06" db="EMBL/GenBank/DDBJ databases">
        <title>Evolutionary Origins and Diversification of the Mycorrhizal Mutualists.</title>
        <authorList>
            <consortium name="DOE Joint Genome Institute"/>
            <consortium name="Mycorrhizal Genomics Consortium"/>
            <person name="Kohler A."/>
            <person name="Kuo A."/>
            <person name="Nagy L.G."/>
            <person name="Floudas D."/>
            <person name="Copeland A."/>
            <person name="Barry K.W."/>
            <person name="Cichocki N."/>
            <person name="Veneault-Fourrey C."/>
            <person name="LaButti K."/>
            <person name="Lindquist E.A."/>
            <person name="Lipzen A."/>
            <person name="Lundell T."/>
            <person name="Morin E."/>
            <person name="Murat C."/>
            <person name="Riley R."/>
            <person name="Ohm R."/>
            <person name="Sun H."/>
            <person name="Tunlid A."/>
            <person name="Henrissat B."/>
            <person name="Grigoriev I.V."/>
            <person name="Hibbett D.S."/>
            <person name="Martin F."/>
        </authorList>
    </citation>
    <scope>NUCLEOTIDE SEQUENCE [LARGE SCALE GENOMIC DNA]</scope>
    <source>
        <strain evidence="3 4">SS14</strain>
    </source>
</reference>
<dbReference type="AlphaFoldDB" id="A0A0C9V8W8"/>
<dbReference type="OrthoDB" id="3236156at2759"/>
<dbReference type="PANTHER" id="PTHR11046">
    <property type="entry name" value="OLIGORIBONUCLEASE, MITOCHONDRIAL"/>
    <property type="match status" value="1"/>
</dbReference>
<gene>
    <name evidence="3" type="ORF">M422DRAFT_259368</name>
</gene>
<feature type="compositionally biased region" description="Acidic residues" evidence="2">
    <location>
        <begin position="797"/>
        <end position="807"/>
    </location>
</feature>
<evidence type="ECO:0000313" key="3">
    <source>
        <dbReference type="EMBL" id="KIJ37982.1"/>
    </source>
</evidence>
<accession>A0A0C9V8W8</accession>
<feature type="compositionally biased region" description="Polar residues" evidence="2">
    <location>
        <begin position="780"/>
        <end position="790"/>
    </location>
</feature>
<dbReference type="GO" id="GO:0000175">
    <property type="term" value="F:3'-5'-RNA exonuclease activity"/>
    <property type="evidence" value="ECO:0007669"/>
    <property type="project" value="InterPro"/>
</dbReference>
<dbReference type="EMBL" id="KN837164">
    <property type="protein sequence ID" value="KIJ37982.1"/>
    <property type="molecule type" value="Genomic_DNA"/>
</dbReference>
<keyword evidence="1" id="KW-0378">Hydrolase</keyword>
<dbReference type="PANTHER" id="PTHR11046:SF25">
    <property type="match status" value="1"/>
</dbReference>
<organism evidence="3 4">
    <name type="scientific">Sphaerobolus stellatus (strain SS14)</name>
    <dbReference type="NCBI Taxonomy" id="990650"/>
    <lineage>
        <taxon>Eukaryota</taxon>
        <taxon>Fungi</taxon>
        <taxon>Dikarya</taxon>
        <taxon>Basidiomycota</taxon>
        <taxon>Agaricomycotina</taxon>
        <taxon>Agaricomycetes</taxon>
        <taxon>Phallomycetidae</taxon>
        <taxon>Geastrales</taxon>
        <taxon>Sphaerobolaceae</taxon>
        <taxon>Sphaerobolus</taxon>
    </lineage>
</organism>
<dbReference type="InterPro" id="IPR022894">
    <property type="entry name" value="Oligoribonuclease"/>
</dbReference>
<protein>
    <submittedName>
        <fullName evidence="3">Uncharacterized protein</fullName>
    </submittedName>
</protein>
<dbReference type="HOGENOM" id="CLU_006824_0_0_1"/>
<evidence type="ECO:0000256" key="1">
    <source>
        <dbReference type="ARBA" id="ARBA00022722"/>
    </source>
</evidence>
<evidence type="ECO:0000256" key="2">
    <source>
        <dbReference type="SAM" id="MobiDB-lite"/>
    </source>
</evidence>
<feature type="region of interest" description="Disordered" evidence="2">
    <location>
        <begin position="780"/>
        <end position="807"/>
    </location>
</feature>
<dbReference type="Proteomes" id="UP000054279">
    <property type="component" value="Unassembled WGS sequence"/>
</dbReference>
<name>A0A0C9V8W8_SPHS4</name>